<evidence type="ECO:0000313" key="7">
    <source>
        <dbReference type="Proteomes" id="UP000000466"/>
    </source>
</evidence>
<evidence type="ECO:0000259" key="5">
    <source>
        <dbReference type="Pfam" id="PF12945"/>
    </source>
</evidence>
<dbReference type="Pfam" id="PF07238">
    <property type="entry name" value="PilZ"/>
    <property type="match status" value="1"/>
</dbReference>
<organism evidence="6 7">
    <name type="scientific">Simiduia agarivorans (strain DSM 21679 / JCM 13881 / BCRC 17597 / SA1)</name>
    <dbReference type="NCBI Taxonomy" id="1117647"/>
    <lineage>
        <taxon>Bacteria</taxon>
        <taxon>Pseudomonadati</taxon>
        <taxon>Pseudomonadota</taxon>
        <taxon>Gammaproteobacteria</taxon>
        <taxon>Cellvibrionales</taxon>
        <taxon>Cellvibrionaceae</taxon>
        <taxon>Simiduia</taxon>
    </lineage>
</organism>
<keyword evidence="7" id="KW-1185">Reference proteome</keyword>
<dbReference type="InterPro" id="IPR009875">
    <property type="entry name" value="PilZ_domain"/>
</dbReference>
<evidence type="ECO:0000256" key="1">
    <source>
        <dbReference type="ARBA" id="ARBA00022636"/>
    </source>
</evidence>
<evidence type="ECO:0000256" key="2">
    <source>
        <dbReference type="ARBA" id="ARBA00022741"/>
    </source>
</evidence>
<evidence type="ECO:0000256" key="3">
    <source>
        <dbReference type="ARBA" id="ARBA00023143"/>
    </source>
</evidence>
<feature type="domain" description="PilZ" evidence="4">
    <location>
        <begin position="102"/>
        <end position="205"/>
    </location>
</feature>
<dbReference type="Pfam" id="PF12945">
    <property type="entry name" value="PilZNR"/>
    <property type="match status" value="1"/>
</dbReference>
<dbReference type="Gene3D" id="2.30.110.10">
    <property type="entry name" value="Electron Transport, Fmn-binding Protein, Chain A"/>
    <property type="match status" value="1"/>
</dbReference>
<dbReference type="KEGG" id="saga:M5M_09670"/>
<keyword evidence="1" id="KW-0973">c-di-GMP</keyword>
<dbReference type="InterPro" id="IPR012349">
    <property type="entry name" value="Split_barrel_FMN-bd"/>
</dbReference>
<feature type="domain" description="Type III secretion system flagellar brake protein YcgR PilZN" evidence="5">
    <location>
        <begin position="9"/>
        <end position="94"/>
    </location>
</feature>
<name>K4KYV6_SIMAS</name>
<evidence type="ECO:0000313" key="6">
    <source>
        <dbReference type="EMBL" id="AFU99117.1"/>
    </source>
</evidence>
<dbReference type="InterPro" id="IPR009926">
    <property type="entry name" value="T3SS_YcgR_PilZN"/>
</dbReference>
<keyword evidence="3" id="KW-0975">Bacterial flagellum</keyword>
<dbReference type="EMBL" id="CP003746">
    <property type="protein sequence ID" value="AFU99117.1"/>
    <property type="molecule type" value="Genomic_DNA"/>
</dbReference>
<dbReference type="STRING" id="1117647.M5M_09670"/>
<dbReference type="Proteomes" id="UP000000466">
    <property type="component" value="Chromosome"/>
</dbReference>
<keyword evidence="2" id="KW-0547">Nucleotide-binding</keyword>
<accession>K4KYV6</accession>
<dbReference type="HOGENOM" id="CLU_1271564_0_0_6"/>
<dbReference type="OrthoDB" id="5735035at2"/>
<dbReference type="GO" id="GO:0035438">
    <property type="term" value="F:cyclic-di-GMP binding"/>
    <property type="evidence" value="ECO:0007669"/>
    <property type="project" value="InterPro"/>
</dbReference>
<gene>
    <name evidence="6" type="ordered locus">M5M_09670</name>
</gene>
<dbReference type="AlphaFoldDB" id="K4KYV6"/>
<protein>
    <submittedName>
        <fullName evidence="6">Acetolactate synthase small subunit</fullName>
    </submittedName>
</protein>
<dbReference type="eggNOG" id="COG5581">
    <property type="taxonomic scope" value="Bacteria"/>
</dbReference>
<dbReference type="SUPFAM" id="SSF141371">
    <property type="entry name" value="PilZ domain-like"/>
    <property type="match status" value="2"/>
</dbReference>
<dbReference type="RefSeq" id="WP_015047281.1">
    <property type="nucleotide sequence ID" value="NC_018868.3"/>
</dbReference>
<sequence length="217" mass="23214">MNFEDLQLKPGTVMQLDLDLADGTRATCRFVGYIKNRALLVTLPASEQAVEVLAEQGMADVHVFSQAANAAMLFTAPILGATQAPVPVLWLGYPAMVMRDESRKAERVAVQLETRVLLAQACDAKIIDLSISGCCLEVAEPVGAIGDQLTLEVKFPLPEGIRQAKVTAVIRAVLRAPDTENANVQLGMAFDRLSEPGKALLQACIDFSKNSPAGHTG</sequence>
<reference evidence="6 7" key="1">
    <citation type="journal article" date="2013" name="Genome Announc.">
        <title>Complete genome sequence of Simiduia agarivorans SA1(T), a marine bacterium able to degrade a variety of polysaccharides.</title>
        <authorList>
            <person name="Lin S.Y."/>
            <person name="Shieh W.Y."/>
            <person name="Chen J.S."/>
            <person name="Tang S.L."/>
        </authorList>
    </citation>
    <scope>NUCLEOTIDE SEQUENCE [LARGE SCALE GENOMIC DNA]</scope>
    <source>
        <strain evidence="7">DSM 21679 / JCM 13881 / BCRC 17597 / SA1</strain>
    </source>
</reference>
<dbReference type="Gene3D" id="2.40.10.220">
    <property type="entry name" value="predicted glycosyltransferase like domains"/>
    <property type="match status" value="1"/>
</dbReference>
<proteinExistence type="predicted"/>
<evidence type="ECO:0000259" key="4">
    <source>
        <dbReference type="Pfam" id="PF07238"/>
    </source>
</evidence>